<name>A0ACB8DBZ4_DERSI</name>
<accession>A0ACB8DBZ4</accession>
<dbReference type="Proteomes" id="UP000821865">
    <property type="component" value="Chromosome 2"/>
</dbReference>
<sequence length="331" mass="35393">MASAMHIEVDGEEVDPALCTRANGWKTAGEKLKKGPPGNGGKAAKAPPDAGCSPKMDGAERTKRPPIKKGRLLKNRDDKNEDEVATVEVLQADPNEATVRDQGRRQGAPTVAGAAAPGRNHGTTSGEVRGGGASSRGRPGEQQGSATKKVGWANGSPKSLDSEFPALNPSSPSSKATTKENAEIAELKEIIGKQNAQILEQNAQIKGIMSKIDQLVAKADQGTVNEQAETNAAVEAPRKMPRRRSPSPTSSKTQAPQKQEAMEAEEAHTSETATQLPVEEQKQLTYGETIILAALKRMEDRLNMLETKHEKYAARVAAIEIRMKPTSLKKE</sequence>
<protein>
    <submittedName>
        <fullName evidence="1">Uncharacterized protein</fullName>
    </submittedName>
</protein>
<gene>
    <name evidence="1" type="ORF">HPB49_007510</name>
</gene>
<evidence type="ECO:0000313" key="1">
    <source>
        <dbReference type="EMBL" id="KAH7965416.1"/>
    </source>
</evidence>
<proteinExistence type="predicted"/>
<dbReference type="EMBL" id="CM023471">
    <property type="protein sequence ID" value="KAH7965416.1"/>
    <property type="molecule type" value="Genomic_DNA"/>
</dbReference>
<evidence type="ECO:0000313" key="2">
    <source>
        <dbReference type="Proteomes" id="UP000821865"/>
    </source>
</evidence>
<reference evidence="1" key="1">
    <citation type="submission" date="2020-05" db="EMBL/GenBank/DDBJ databases">
        <title>Large-scale comparative analyses of tick genomes elucidate their genetic diversity and vector capacities.</title>
        <authorList>
            <person name="Jia N."/>
            <person name="Wang J."/>
            <person name="Shi W."/>
            <person name="Du L."/>
            <person name="Sun Y."/>
            <person name="Zhan W."/>
            <person name="Jiang J."/>
            <person name="Wang Q."/>
            <person name="Zhang B."/>
            <person name="Ji P."/>
            <person name="Sakyi L.B."/>
            <person name="Cui X."/>
            <person name="Yuan T."/>
            <person name="Jiang B."/>
            <person name="Yang W."/>
            <person name="Lam T.T.-Y."/>
            <person name="Chang Q."/>
            <person name="Ding S."/>
            <person name="Wang X."/>
            <person name="Zhu J."/>
            <person name="Ruan X."/>
            <person name="Zhao L."/>
            <person name="Wei J."/>
            <person name="Que T."/>
            <person name="Du C."/>
            <person name="Cheng J."/>
            <person name="Dai P."/>
            <person name="Han X."/>
            <person name="Huang E."/>
            <person name="Gao Y."/>
            <person name="Liu J."/>
            <person name="Shao H."/>
            <person name="Ye R."/>
            <person name="Li L."/>
            <person name="Wei W."/>
            <person name="Wang X."/>
            <person name="Wang C."/>
            <person name="Yang T."/>
            <person name="Huo Q."/>
            <person name="Li W."/>
            <person name="Guo W."/>
            <person name="Chen H."/>
            <person name="Zhou L."/>
            <person name="Ni X."/>
            <person name="Tian J."/>
            <person name="Zhou Y."/>
            <person name="Sheng Y."/>
            <person name="Liu T."/>
            <person name="Pan Y."/>
            <person name="Xia L."/>
            <person name="Li J."/>
            <person name="Zhao F."/>
            <person name="Cao W."/>
        </authorList>
    </citation>
    <scope>NUCLEOTIDE SEQUENCE</scope>
    <source>
        <strain evidence="1">Dsil-2018</strain>
    </source>
</reference>
<keyword evidence="2" id="KW-1185">Reference proteome</keyword>
<comment type="caution">
    <text evidence="1">The sequence shown here is derived from an EMBL/GenBank/DDBJ whole genome shotgun (WGS) entry which is preliminary data.</text>
</comment>
<organism evidence="1 2">
    <name type="scientific">Dermacentor silvarum</name>
    <name type="common">Tick</name>
    <dbReference type="NCBI Taxonomy" id="543639"/>
    <lineage>
        <taxon>Eukaryota</taxon>
        <taxon>Metazoa</taxon>
        <taxon>Ecdysozoa</taxon>
        <taxon>Arthropoda</taxon>
        <taxon>Chelicerata</taxon>
        <taxon>Arachnida</taxon>
        <taxon>Acari</taxon>
        <taxon>Parasitiformes</taxon>
        <taxon>Ixodida</taxon>
        <taxon>Ixodoidea</taxon>
        <taxon>Ixodidae</taxon>
        <taxon>Rhipicephalinae</taxon>
        <taxon>Dermacentor</taxon>
    </lineage>
</organism>